<dbReference type="Pfam" id="PF20060">
    <property type="entry name" value="DUF6459"/>
    <property type="match status" value="1"/>
</dbReference>
<keyword evidence="3" id="KW-1185">Reference proteome</keyword>
<name>A0A1I6UWY9_9ACTN</name>
<organism evidence="2 3">
    <name type="scientific">Streptomyces harbinensis</name>
    <dbReference type="NCBI Taxonomy" id="1176198"/>
    <lineage>
        <taxon>Bacteria</taxon>
        <taxon>Bacillati</taxon>
        <taxon>Actinomycetota</taxon>
        <taxon>Actinomycetes</taxon>
        <taxon>Kitasatosporales</taxon>
        <taxon>Streptomycetaceae</taxon>
        <taxon>Streptomyces</taxon>
    </lineage>
</organism>
<dbReference type="AlphaFoldDB" id="A0A1I6UWY9"/>
<gene>
    <name evidence="2" type="ORF">SAMN05444716_106273</name>
</gene>
<protein>
    <submittedName>
        <fullName evidence="2">Uncharacterized protein</fullName>
    </submittedName>
</protein>
<evidence type="ECO:0000256" key="1">
    <source>
        <dbReference type="SAM" id="MobiDB-lite"/>
    </source>
</evidence>
<dbReference type="InterPro" id="IPR045596">
    <property type="entry name" value="DUF6459"/>
</dbReference>
<dbReference type="STRING" id="1176198.SAMN05444716_106273"/>
<dbReference type="Proteomes" id="UP000198873">
    <property type="component" value="Unassembled WGS sequence"/>
</dbReference>
<feature type="compositionally biased region" description="Low complexity" evidence="1">
    <location>
        <begin position="32"/>
        <end position="41"/>
    </location>
</feature>
<dbReference type="RefSeq" id="WP_107407827.1">
    <property type="nucleotide sequence ID" value="NZ_FPAB01000006.1"/>
</dbReference>
<evidence type="ECO:0000313" key="3">
    <source>
        <dbReference type="Proteomes" id="UP000198873"/>
    </source>
</evidence>
<feature type="region of interest" description="Disordered" evidence="1">
    <location>
        <begin position="145"/>
        <end position="169"/>
    </location>
</feature>
<proteinExistence type="predicted"/>
<reference evidence="3" key="1">
    <citation type="submission" date="2016-10" db="EMBL/GenBank/DDBJ databases">
        <authorList>
            <person name="Varghese N."/>
            <person name="Submissions S."/>
        </authorList>
    </citation>
    <scope>NUCLEOTIDE SEQUENCE [LARGE SCALE GENOMIC DNA]</scope>
    <source>
        <strain evidence="3">CGMCC 4.7047</strain>
    </source>
</reference>
<dbReference type="EMBL" id="FPAB01000006">
    <property type="protein sequence ID" value="SFT05935.1"/>
    <property type="molecule type" value="Genomic_DNA"/>
</dbReference>
<feature type="region of interest" description="Disordered" evidence="1">
    <location>
        <begin position="1"/>
        <end position="43"/>
    </location>
</feature>
<evidence type="ECO:0000313" key="2">
    <source>
        <dbReference type="EMBL" id="SFT05935.1"/>
    </source>
</evidence>
<sequence>MRTTTGPSRIDRRRRTGAGPAPRTRRTDSRRPGVPLPRRGGTAVGPPRWFAERLLLILSGRRPVHLLMGHTTPEAYEALARAADHPPLGSWGIPVLRRVDATSPASGVLEAFARVTEGDRTRAIAFRLEEAAPGNWRCAALELDTMHPGHQDPPHPTAPPARRIDGSRR</sequence>
<accession>A0A1I6UWY9</accession>